<accession>A0A1V2R908</accession>
<dbReference type="EMBL" id="MPUJ01000001">
    <property type="protein sequence ID" value="ONK08920.1"/>
    <property type="molecule type" value="Genomic_DNA"/>
</dbReference>
<organism evidence="1 2">
    <name type="scientific">Pectobacterium actinidiae</name>
    <dbReference type="NCBI Taxonomy" id="1507808"/>
    <lineage>
        <taxon>Bacteria</taxon>
        <taxon>Pseudomonadati</taxon>
        <taxon>Pseudomonadota</taxon>
        <taxon>Gammaproteobacteria</taxon>
        <taxon>Enterobacterales</taxon>
        <taxon>Pectobacteriaceae</taxon>
        <taxon>Pectobacterium</taxon>
    </lineage>
</organism>
<name>A0A1V2R908_9GAMM</name>
<proteinExistence type="predicted"/>
<reference evidence="2" key="1">
    <citation type="submission" date="2016-11" db="EMBL/GenBank/DDBJ databases">
        <authorList>
            <person name="Panda P."/>
            <person name="Visnovsky S."/>
            <person name="Pitman A."/>
        </authorList>
    </citation>
    <scope>NUCLEOTIDE SEQUENCE [LARGE SCALE GENOMIC DNA]</scope>
    <source>
        <strain evidence="2">ICMP 9972</strain>
    </source>
</reference>
<sequence length="347" mass="38902">MEWRAVSREKSLEIVSAAINCRFSGEGVRISTVSECLRSVLHQYSVSDIKEARQAVASLRLTSAVRRKLSPLWPDITDTGDAIHPGIMAILDSLAELGDVIRLQGGKWLTAPLHAVRTNNKMAILLGGDPTYALSTGMVTRAVSRVRLVEQEVCEGMAELWDANEWIGAPVEGNEIWSLKLLDKTISRFTDAPNDVGEATAYVRGKWIPLPELLSHEKKILLCRTFISTGFSYFLGEFVAGRLWKMSSIESSDDVRRLRFYLDIKENCPLKVKIKISHGLARLRLARRLPGRESKALLLGWRDSGPEGEHSWITHHVFPEEVLPIVRCAFEGLGIILINESTRRHEI</sequence>
<protein>
    <submittedName>
        <fullName evidence="1">Uncharacterized protein</fullName>
    </submittedName>
</protein>
<comment type="caution">
    <text evidence="1">The sequence shown here is derived from an EMBL/GenBank/DDBJ whole genome shotgun (WGS) entry which is preliminary data.</text>
</comment>
<dbReference type="OrthoDB" id="6638064at2"/>
<dbReference type="Proteomes" id="UP000189286">
    <property type="component" value="Unassembled WGS sequence"/>
</dbReference>
<dbReference type="AlphaFoldDB" id="A0A1V2R908"/>
<evidence type="ECO:0000313" key="1">
    <source>
        <dbReference type="EMBL" id="ONK08920.1"/>
    </source>
</evidence>
<evidence type="ECO:0000313" key="2">
    <source>
        <dbReference type="Proteomes" id="UP000189286"/>
    </source>
</evidence>
<gene>
    <name evidence="1" type="ORF">BSK71_01410</name>
</gene>